<protein>
    <submittedName>
        <fullName evidence="3">Uncharacterized protein</fullName>
    </submittedName>
</protein>
<proteinExistence type="inferred from homology"/>
<accession>A0A1F6GSS5</accession>
<sequence length="403" mass="42970">MKLNKKVWLPALVLVGALGLGAGFVLAKRPPKQLAKPPSKVPLVRVLVLNPQKVQAKVEAYAATEAAKELTLSPRVAGRVSAVAPGMVPGGYVAEGALLFELDPQDLKLKLDQAKAVLAKAEYDLDTAKAQQKSAQEGIAAYNRVARGKQSKASPLALFAPQIKNAQAGLASAQASVAQAELDLSRTKVLAPFSGYVRSTTLAEGQNLSTASQVATIFAATPIRLKVSLTLSDLGWLQSKAEDGQGSPVLLSKAIGPQTHHWKGVVARRLPEIDAMGRLAQVMVEVEEPHSDLGFVLPMGLVVKVEIEGKELEEVYELPLYALKAEDQAWFVNPQGQLETRSLAVIRREGNLALVREGIIPGDRLVLTPLEAPVDGMELEVFLEPSPAEGPARKGQPQTLPSS</sequence>
<evidence type="ECO:0000313" key="4">
    <source>
        <dbReference type="Proteomes" id="UP000177583"/>
    </source>
</evidence>
<evidence type="ECO:0000256" key="2">
    <source>
        <dbReference type="SAM" id="MobiDB-lite"/>
    </source>
</evidence>
<dbReference type="AlphaFoldDB" id="A0A1F6GSS5"/>
<dbReference type="PANTHER" id="PTHR30469">
    <property type="entry name" value="MULTIDRUG RESISTANCE PROTEIN MDTA"/>
    <property type="match status" value="1"/>
</dbReference>
<gene>
    <name evidence="3" type="ORF">A2557_00960</name>
</gene>
<dbReference type="Gene3D" id="2.40.420.20">
    <property type="match status" value="1"/>
</dbReference>
<organism evidence="3 4">
    <name type="scientific">Candidatus Lambdaproteobacteria bacterium RIFOXYD2_FULL_56_26</name>
    <dbReference type="NCBI Taxonomy" id="1817773"/>
    <lineage>
        <taxon>Bacteria</taxon>
        <taxon>Pseudomonadati</taxon>
        <taxon>Pseudomonadota</taxon>
        <taxon>Candidatus Lambdaproteobacteria</taxon>
    </lineage>
</organism>
<reference evidence="3 4" key="1">
    <citation type="journal article" date="2016" name="Nat. Commun.">
        <title>Thousands of microbial genomes shed light on interconnected biogeochemical processes in an aquifer system.</title>
        <authorList>
            <person name="Anantharaman K."/>
            <person name="Brown C.T."/>
            <person name="Hug L.A."/>
            <person name="Sharon I."/>
            <person name="Castelle C.J."/>
            <person name="Probst A.J."/>
            <person name="Thomas B.C."/>
            <person name="Singh A."/>
            <person name="Wilkins M.J."/>
            <person name="Karaoz U."/>
            <person name="Brodie E.L."/>
            <person name="Williams K.H."/>
            <person name="Hubbard S.S."/>
            <person name="Banfield J.F."/>
        </authorList>
    </citation>
    <scope>NUCLEOTIDE SEQUENCE [LARGE SCALE GENOMIC DNA]</scope>
</reference>
<dbReference type="GO" id="GO:0015562">
    <property type="term" value="F:efflux transmembrane transporter activity"/>
    <property type="evidence" value="ECO:0007669"/>
    <property type="project" value="TreeGrafter"/>
</dbReference>
<dbReference type="Gene3D" id="2.40.50.100">
    <property type="match status" value="1"/>
</dbReference>
<dbReference type="GO" id="GO:1990281">
    <property type="term" value="C:efflux pump complex"/>
    <property type="evidence" value="ECO:0007669"/>
    <property type="project" value="TreeGrafter"/>
</dbReference>
<evidence type="ECO:0000256" key="1">
    <source>
        <dbReference type="ARBA" id="ARBA00009477"/>
    </source>
</evidence>
<dbReference type="InterPro" id="IPR006143">
    <property type="entry name" value="RND_pump_MFP"/>
</dbReference>
<name>A0A1F6GSS5_9PROT</name>
<dbReference type="Proteomes" id="UP000177583">
    <property type="component" value="Unassembled WGS sequence"/>
</dbReference>
<dbReference type="EMBL" id="MFNF01000037">
    <property type="protein sequence ID" value="OGH01212.1"/>
    <property type="molecule type" value="Genomic_DNA"/>
</dbReference>
<comment type="similarity">
    <text evidence="1">Belongs to the membrane fusion protein (MFP) (TC 8.A.1) family.</text>
</comment>
<dbReference type="Gene3D" id="1.10.287.470">
    <property type="entry name" value="Helix hairpin bin"/>
    <property type="match status" value="1"/>
</dbReference>
<feature type="region of interest" description="Disordered" evidence="2">
    <location>
        <begin position="384"/>
        <end position="403"/>
    </location>
</feature>
<evidence type="ECO:0000313" key="3">
    <source>
        <dbReference type="EMBL" id="OGH01212.1"/>
    </source>
</evidence>
<dbReference type="SUPFAM" id="SSF111369">
    <property type="entry name" value="HlyD-like secretion proteins"/>
    <property type="match status" value="1"/>
</dbReference>
<comment type="caution">
    <text evidence="3">The sequence shown here is derived from an EMBL/GenBank/DDBJ whole genome shotgun (WGS) entry which is preliminary data.</text>
</comment>
<dbReference type="Gene3D" id="2.40.30.170">
    <property type="match status" value="1"/>
</dbReference>
<dbReference type="NCBIfam" id="TIGR01730">
    <property type="entry name" value="RND_mfp"/>
    <property type="match status" value="1"/>
</dbReference>